<feature type="compositionally biased region" description="Basic and acidic residues" evidence="7">
    <location>
        <begin position="526"/>
        <end position="540"/>
    </location>
</feature>
<accession>A0A4E0RP91</accession>
<evidence type="ECO:0000256" key="5">
    <source>
        <dbReference type="ARBA" id="ARBA00023242"/>
    </source>
</evidence>
<comment type="caution">
    <text evidence="11">The sequence shown here is derived from an EMBL/GenBank/DDBJ whole genome shotgun (WGS) entry which is preliminary data.</text>
</comment>
<dbReference type="Gene3D" id="3.30.70.330">
    <property type="match status" value="2"/>
</dbReference>
<dbReference type="PANTHER" id="PTHR23189">
    <property type="entry name" value="RNA RECOGNITION MOTIF-CONTAINING"/>
    <property type="match status" value="1"/>
</dbReference>
<dbReference type="Proteomes" id="UP000230066">
    <property type="component" value="Unassembled WGS sequence"/>
</dbReference>
<feature type="compositionally biased region" description="Polar residues" evidence="7">
    <location>
        <begin position="73"/>
        <end position="87"/>
    </location>
</feature>
<keyword evidence="8" id="KW-0472">Membrane</keyword>
<dbReference type="Pfam" id="PF00076">
    <property type="entry name" value="RRM_1"/>
    <property type="match status" value="1"/>
</dbReference>
<feature type="compositionally biased region" description="Low complexity" evidence="7">
    <location>
        <begin position="212"/>
        <end position="228"/>
    </location>
</feature>
<evidence type="ECO:0000256" key="2">
    <source>
        <dbReference type="ARBA" id="ARBA00005387"/>
    </source>
</evidence>
<feature type="region of interest" description="Disordered" evidence="7">
    <location>
        <begin position="204"/>
        <end position="286"/>
    </location>
</feature>
<name>A0A4E0RP91_FASHE</name>
<comment type="subcellular location">
    <subcellularLocation>
        <location evidence="1">Nucleus</location>
    </subcellularLocation>
</comment>
<dbReference type="CDD" id="cd21544">
    <property type="entry name" value="SPOC_RBM15-like"/>
    <property type="match status" value="1"/>
</dbReference>
<dbReference type="InterPro" id="IPR010912">
    <property type="entry name" value="SPOC_met"/>
</dbReference>
<feature type="compositionally biased region" description="Polar residues" evidence="7">
    <location>
        <begin position="1"/>
        <end position="10"/>
    </location>
</feature>
<feature type="region of interest" description="Disordered" evidence="7">
    <location>
        <begin position="450"/>
        <end position="553"/>
    </location>
</feature>
<feature type="compositionally biased region" description="Polar residues" evidence="7">
    <location>
        <begin position="19"/>
        <end position="36"/>
    </location>
</feature>
<dbReference type="GO" id="GO:0003723">
    <property type="term" value="F:RNA binding"/>
    <property type="evidence" value="ECO:0007669"/>
    <property type="project" value="UniProtKB-UniRule"/>
</dbReference>
<reference evidence="11" key="1">
    <citation type="submission" date="2019-03" db="EMBL/GenBank/DDBJ databases">
        <title>Improved annotation for the trematode Fasciola hepatica.</title>
        <authorList>
            <person name="Choi Y.-J."/>
            <person name="Martin J."/>
            <person name="Mitreva M."/>
        </authorList>
    </citation>
    <scope>NUCLEOTIDE SEQUENCE [LARGE SCALE GENOMIC DNA]</scope>
</reference>
<feature type="compositionally biased region" description="Basic and acidic residues" evidence="7">
    <location>
        <begin position="467"/>
        <end position="487"/>
    </location>
</feature>
<keyword evidence="12" id="KW-1185">Reference proteome</keyword>
<organism evidence="11 12">
    <name type="scientific">Fasciola hepatica</name>
    <name type="common">Liver fluke</name>
    <dbReference type="NCBI Taxonomy" id="6192"/>
    <lineage>
        <taxon>Eukaryota</taxon>
        <taxon>Metazoa</taxon>
        <taxon>Spiralia</taxon>
        <taxon>Lophotrochozoa</taxon>
        <taxon>Platyhelminthes</taxon>
        <taxon>Trematoda</taxon>
        <taxon>Digenea</taxon>
        <taxon>Plagiorchiida</taxon>
        <taxon>Echinostomata</taxon>
        <taxon>Echinostomatoidea</taxon>
        <taxon>Fasciolidae</taxon>
        <taxon>Fasciola</taxon>
    </lineage>
</organism>
<dbReference type="InterPro" id="IPR000504">
    <property type="entry name" value="RRM_dom"/>
</dbReference>
<protein>
    <submittedName>
        <fullName evidence="11">RNA-binding protein 15</fullName>
    </submittedName>
</protein>
<evidence type="ECO:0000313" key="12">
    <source>
        <dbReference type="Proteomes" id="UP000230066"/>
    </source>
</evidence>
<dbReference type="SUPFAM" id="SSF54928">
    <property type="entry name" value="RNA-binding domain, RBD"/>
    <property type="match status" value="1"/>
</dbReference>
<dbReference type="InterPro" id="IPR012921">
    <property type="entry name" value="SPOC_C"/>
</dbReference>
<keyword evidence="8" id="KW-0812">Transmembrane</keyword>
<dbReference type="Gene3D" id="2.40.290.10">
    <property type="match status" value="1"/>
</dbReference>
<evidence type="ECO:0000313" key="11">
    <source>
        <dbReference type="EMBL" id="THD22898.1"/>
    </source>
</evidence>
<dbReference type="InterPro" id="IPR035979">
    <property type="entry name" value="RBD_domain_sf"/>
</dbReference>
<evidence type="ECO:0000256" key="6">
    <source>
        <dbReference type="PROSITE-ProRule" id="PRU00176"/>
    </source>
</evidence>
<dbReference type="SMART" id="SM00360">
    <property type="entry name" value="RRM"/>
    <property type="match status" value="2"/>
</dbReference>
<keyword evidence="4 6" id="KW-0694">RNA-binding</keyword>
<keyword evidence="8" id="KW-1133">Transmembrane helix</keyword>
<evidence type="ECO:0000256" key="7">
    <source>
        <dbReference type="SAM" id="MobiDB-lite"/>
    </source>
</evidence>
<evidence type="ECO:0000256" key="1">
    <source>
        <dbReference type="ARBA" id="ARBA00004123"/>
    </source>
</evidence>
<feature type="compositionally biased region" description="Low complexity" evidence="7">
    <location>
        <begin position="235"/>
        <end position="244"/>
    </location>
</feature>
<evidence type="ECO:0000256" key="4">
    <source>
        <dbReference type="ARBA" id="ARBA00022884"/>
    </source>
</evidence>
<proteinExistence type="inferred from homology"/>
<feature type="transmembrane region" description="Helical" evidence="8">
    <location>
        <begin position="164"/>
        <end position="186"/>
    </location>
</feature>
<keyword evidence="3" id="KW-0597">Phosphoprotein</keyword>
<evidence type="ECO:0000256" key="3">
    <source>
        <dbReference type="ARBA" id="ARBA00022553"/>
    </source>
</evidence>
<feature type="compositionally biased region" description="Polar residues" evidence="7">
    <location>
        <begin position="509"/>
        <end position="525"/>
    </location>
</feature>
<dbReference type="PROSITE" id="PS50917">
    <property type="entry name" value="SPOC"/>
    <property type="match status" value="1"/>
</dbReference>
<gene>
    <name evidence="11" type="ORF">D915_006341</name>
</gene>
<dbReference type="GO" id="GO:0005634">
    <property type="term" value="C:nucleus"/>
    <property type="evidence" value="ECO:0007669"/>
    <property type="project" value="UniProtKB-SubCell"/>
</dbReference>
<dbReference type="EMBL" id="JXXN02002457">
    <property type="protein sequence ID" value="THD22898.1"/>
    <property type="molecule type" value="Genomic_DNA"/>
</dbReference>
<evidence type="ECO:0000259" key="10">
    <source>
        <dbReference type="PROSITE" id="PS50917"/>
    </source>
</evidence>
<feature type="domain" description="SPOC" evidence="10">
    <location>
        <begin position="593"/>
        <end position="814"/>
    </location>
</feature>
<dbReference type="InterPro" id="IPR016194">
    <property type="entry name" value="SPOC-like_C_dom_sf"/>
</dbReference>
<keyword evidence="5" id="KW-0539">Nucleus</keyword>
<feature type="compositionally biased region" description="Polar residues" evidence="7">
    <location>
        <begin position="488"/>
        <end position="497"/>
    </location>
</feature>
<feature type="compositionally biased region" description="Basic and acidic residues" evidence="7">
    <location>
        <begin position="48"/>
        <end position="57"/>
    </location>
</feature>
<feature type="domain" description="RRM" evidence="9">
    <location>
        <begin position="370"/>
        <end position="444"/>
    </location>
</feature>
<comment type="similarity">
    <text evidence="2">Belongs to the RRM Spen family.</text>
</comment>
<dbReference type="SUPFAM" id="SSF100939">
    <property type="entry name" value="SPOC domain-like"/>
    <property type="match status" value="1"/>
</dbReference>
<evidence type="ECO:0000256" key="8">
    <source>
        <dbReference type="SAM" id="Phobius"/>
    </source>
</evidence>
<dbReference type="InterPro" id="IPR012677">
    <property type="entry name" value="Nucleotide-bd_a/b_plait_sf"/>
</dbReference>
<feature type="region of interest" description="Disordered" evidence="7">
    <location>
        <begin position="1"/>
        <end position="87"/>
    </location>
</feature>
<sequence>MKRQSYQDVASRSKGSRETMASDSDTEGTYSSSKSFNPRHRKALLRRPSPEKRRTYIEEIDQNYRGTKKKTGQLPSLSNFPSGTRSANTVSKLMDKNPTFSAALSRQLDRNSLSSLSSASMNRVDPVFAAAAAAAVMNAGFIPPNSADFRPGSLSTGSGSNSQAAAVAAVAAAAMNAAAMAAALGVGNMGMNNRSLAQTNRVYGASQPGGLRSSTSSNRSSRTASNSRYPTTPVGNNNSSNSHGGSSGRLRTSQGQHRRERDFNRTSNARFPHHLDHRDPEDDPTATRTLFVGNLMPEITEADLRSLFERYGFIEDIDIKRREPDSGVNAYAFIRFVNLDMAHRAKVDMSGELIGQFTCKIGYGKVVPTRCLWIGGLGPWITYPAFATLLDEFGPPERIIWPSGKNYANVLFPTVELAAIAANALRGYPLGGDSHRIRVDFTDESHIISDPLLSRRRPATSAAGTDHPSRKDSYTARANRESSHSDDGPSSLTSQTVRRLKRERKLSESDNGCSRNPNRSPPSRTDITRKSHRSVREQSSPKRKYKGTPSDGEMTDALETQVVSKVPTSQKSSVKDTTLSATIQASPQTAVNVEQLASCLPTAWDGAFFLKSSCFPCRMHILRGDQSLVDQFMSYHVDYADSSSRCSRDKFEKEEPCRKTKGHLKGAESEQVVCLRITQRMKLDPMKLEDVSQRIQTAGNSGFCVLLAVPSTSLPTGSYCGQNADSSDLMKQPQRPLRNLIAYLRTKDSAGVVLLNPLNSSQSSGGSDSLPVTGVLHAFPPCDFAFDLLKERAVHLQKEYTKDDHLVILLIRSTGGL</sequence>
<dbReference type="AlphaFoldDB" id="A0A4E0RP91"/>
<evidence type="ECO:0000259" key="9">
    <source>
        <dbReference type="PROSITE" id="PS50102"/>
    </source>
</evidence>
<dbReference type="PROSITE" id="PS50102">
    <property type="entry name" value="RRM"/>
    <property type="match status" value="2"/>
</dbReference>
<dbReference type="Pfam" id="PF07744">
    <property type="entry name" value="SPOC"/>
    <property type="match status" value="1"/>
</dbReference>
<feature type="domain" description="RRM" evidence="9">
    <location>
        <begin position="288"/>
        <end position="366"/>
    </location>
</feature>